<feature type="compositionally biased region" description="Acidic residues" evidence="1">
    <location>
        <begin position="693"/>
        <end position="702"/>
    </location>
</feature>
<keyword evidence="3" id="KW-1185">Reference proteome</keyword>
<gene>
    <name evidence="2" type="ORF">LEL_01806</name>
</gene>
<feature type="compositionally biased region" description="Basic and acidic residues" evidence="1">
    <location>
        <begin position="554"/>
        <end position="567"/>
    </location>
</feature>
<reference evidence="2 3" key="1">
    <citation type="journal article" date="2016" name="Genome Biol. Evol.">
        <title>Divergent and convergent evolution of fungal pathogenicity.</title>
        <authorList>
            <person name="Shang Y."/>
            <person name="Xiao G."/>
            <person name="Zheng P."/>
            <person name="Cen K."/>
            <person name="Zhan S."/>
            <person name="Wang C."/>
        </authorList>
    </citation>
    <scope>NUCLEOTIDE SEQUENCE [LARGE SCALE GENOMIC DNA]</scope>
    <source>
        <strain evidence="2 3">RCEF 1005</strain>
    </source>
</reference>
<feature type="compositionally biased region" description="Basic and acidic residues" evidence="1">
    <location>
        <begin position="413"/>
        <end position="425"/>
    </location>
</feature>
<evidence type="ECO:0000256" key="1">
    <source>
        <dbReference type="SAM" id="MobiDB-lite"/>
    </source>
</evidence>
<evidence type="ECO:0008006" key="4">
    <source>
        <dbReference type="Google" id="ProtNLM"/>
    </source>
</evidence>
<feature type="compositionally biased region" description="Low complexity" evidence="1">
    <location>
        <begin position="426"/>
        <end position="461"/>
    </location>
</feature>
<feature type="compositionally biased region" description="Acidic residues" evidence="1">
    <location>
        <begin position="522"/>
        <end position="533"/>
    </location>
</feature>
<evidence type="ECO:0000313" key="2">
    <source>
        <dbReference type="EMBL" id="OAA82261.1"/>
    </source>
</evidence>
<dbReference type="STRING" id="1081108.A0A169YK18"/>
<dbReference type="EMBL" id="AZHF01000001">
    <property type="protein sequence ID" value="OAA82261.1"/>
    <property type="molecule type" value="Genomic_DNA"/>
</dbReference>
<feature type="compositionally biased region" description="Basic and acidic residues" evidence="1">
    <location>
        <begin position="115"/>
        <end position="128"/>
    </location>
</feature>
<feature type="compositionally biased region" description="Acidic residues" evidence="1">
    <location>
        <begin position="541"/>
        <end position="553"/>
    </location>
</feature>
<feature type="compositionally biased region" description="Polar residues" evidence="1">
    <location>
        <begin position="295"/>
        <end position="339"/>
    </location>
</feature>
<feature type="compositionally biased region" description="Basic and acidic residues" evidence="1">
    <location>
        <begin position="471"/>
        <end position="485"/>
    </location>
</feature>
<dbReference type="AlphaFoldDB" id="A0A169YK18"/>
<feature type="compositionally biased region" description="Low complexity" evidence="1">
    <location>
        <begin position="201"/>
        <end position="211"/>
    </location>
</feature>
<comment type="caution">
    <text evidence="2">The sequence shown here is derived from an EMBL/GenBank/DDBJ whole genome shotgun (WGS) entry which is preliminary data.</text>
</comment>
<protein>
    <recommendedName>
        <fullName evidence="4">Mucin-7</fullName>
    </recommendedName>
</protein>
<dbReference type="OrthoDB" id="4870832at2759"/>
<feature type="region of interest" description="Disordered" evidence="1">
    <location>
        <begin position="86"/>
        <end position="586"/>
    </location>
</feature>
<evidence type="ECO:0000313" key="3">
    <source>
        <dbReference type="Proteomes" id="UP000076881"/>
    </source>
</evidence>
<organism evidence="2 3">
    <name type="scientific">Akanthomyces lecanii RCEF 1005</name>
    <dbReference type="NCBI Taxonomy" id="1081108"/>
    <lineage>
        <taxon>Eukaryota</taxon>
        <taxon>Fungi</taxon>
        <taxon>Dikarya</taxon>
        <taxon>Ascomycota</taxon>
        <taxon>Pezizomycotina</taxon>
        <taxon>Sordariomycetes</taxon>
        <taxon>Hypocreomycetidae</taxon>
        <taxon>Hypocreales</taxon>
        <taxon>Cordycipitaceae</taxon>
        <taxon>Akanthomyces</taxon>
        <taxon>Cordyceps confragosa</taxon>
    </lineage>
</organism>
<feature type="compositionally biased region" description="Low complexity" evidence="1">
    <location>
        <begin position="16"/>
        <end position="32"/>
    </location>
</feature>
<feature type="region of interest" description="Disordered" evidence="1">
    <location>
        <begin position="651"/>
        <end position="702"/>
    </location>
</feature>
<feature type="region of interest" description="Disordered" evidence="1">
    <location>
        <begin position="1"/>
        <end position="61"/>
    </location>
</feature>
<feature type="compositionally biased region" description="Acidic residues" evidence="1">
    <location>
        <begin position="568"/>
        <end position="578"/>
    </location>
</feature>
<accession>A0A169YK18</accession>
<dbReference type="Proteomes" id="UP000076881">
    <property type="component" value="Unassembled WGS sequence"/>
</dbReference>
<feature type="compositionally biased region" description="Polar residues" evidence="1">
    <location>
        <begin position="180"/>
        <end position="191"/>
    </location>
</feature>
<feature type="compositionally biased region" description="Low complexity" evidence="1">
    <location>
        <begin position="511"/>
        <end position="521"/>
    </location>
</feature>
<name>A0A169YK18_CORDF</name>
<proteinExistence type="predicted"/>
<sequence length="702" mass="73120">MSQVKNLRAMFESKGDSSPPDSRGRSPTGGSTLAPPPPFWPPTQAASPSGTHIKPRHSNCPHGSIGAWVMHIVGSVVARRDGCSLAALPNPDRWPSSTSEAPRPLSKIRTNFVAVEKDGRIGLKRDQSGDSSVSRRRLSNDTEPSLYRTRSKMSTQDDSVRTPAADSIPEAPDAVGVATEQPSNISENSGNSPAKPKDATPAKPAAASRPSVTPSKTATKPAASKTEPMKRPATKPVAPTRATGGTAKKPAPVKTGTNDAGFVKPKPKSPTKPVHLPSSLMAPTAASAHKGGAARQSNLPQSASAHAVGSSTASKPVKRQSSVANRQRPSLGVPSTSKPPQEPASSKRASHVDEGFLARMMRPTAASSSKTTDKGAPTTPPKKTAPRTSNVGAENVKRTVKSPVTNRAGSAARSREATSRAEKAATKPPTTKKTSSVTKAAAAPAAAATAAVAGAAAVASKVLPDSATSKLADKLQDLGIEEPKEKLKRGSAPEGTSEPEAQPVPEPVVPEPEATTIAEAASAEEVEPEIEPEFETRAEPETVEEYAEEPETIEDTHPDVEEKHEIAPVEEIEEPEPVAEEKGPVAKDIIQEPVIEEDLHAREEPAPLEEAALEAAQVETAEEAIDIAEEADKHSASLDNIVKPGEPVVEHPAAKESAVGNGHVGKLDPVVDAEPASTVPKLPETTPEHAEEVIGEDADTAA</sequence>